<comment type="caution">
    <text evidence="1">The sequence shown here is derived from an EMBL/GenBank/DDBJ whole genome shotgun (WGS) entry which is preliminary data.</text>
</comment>
<name>A0ACA9M993_9GLOM</name>
<organism evidence="1 2">
    <name type="scientific">Racocetra persica</name>
    <dbReference type="NCBI Taxonomy" id="160502"/>
    <lineage>
        <taxon>Eukaryota</taxon>
        <taxon>Fungi</taxon>
        <taxon>Fungi incertae sedis</taxon>
        <taxon>Mucoromycota</taxon>
        <taxon>Glomeromycotina</taxon>
        <taxon>Glomeromycetes</taxon>
        <taxon>Diversisporales</taxon>
        <taxon>Gigasporaceae</taxon>
        <taxon>Racocetra</taxon>
    </lineage>
</organism>
<gene>
    <name evidence="1" type="ORF">RPERSI_LOCUS4854</name>
</gene>
<accession>A0ACA9M993</accession>
<dbReference type="EMBL" id="CAJVQC010006961">
    <property type="protein sequence ID" value="CAG8573570.1"/>
    <property type="molecule type" value="Genomic_DNA"/>
</dbReference>
<sequence length="98" mass="11160">MTLFDNNTMLDKEATSILSISTPIKKSYESVIKRYELLATENKWLNKDKTVWPIAKESPINLARRTSTEQLGDEIKIPILNALSFESTKSITFAIIQL</sequence>
<feature type="non-terminal residue" evidence="1">
    <location>
        <position position="98"/>
    </location>
</feature>
<evidence type="ECO:0000313" key="2">
    <source>
        <dbReference type="Proteomes" id="UP000789920"/>
    </source>
</evidence>
<evidence type="ECO:0000313" key="1">
    <source>
        <dbReference type="EMBL" id="CAG8573570.1"/>
    </source>
</evidence>
<reference evidence="1" key="1">
    <citation type="submission" date="2021-06" db="EMBL/GenBank/DDBJ databases">
        <authorList>
            <person name="Kallberg Y."/>
            <person name="Tangrot J."/>
            <person name="Rosling A."/>
        </authorList>
    </citation>
    <scope>NUCLEOTIDE SEQUENCE</scope>
    <source>
        <strain evidence="1">MA461A</strain>
    </source>
</reference>
<keyword evidence="2" id="KW-1185">Reference proteome</keyword>
<dbReference type="Proteomes" id="UP000789920">
    <property type="component" value="Unassembled WGS sequence"/>
</dbReference>
<proteinExistence type="predicted"/>
<protein>
    <submittedName>
        <fullName evidence="1">20998_t:CDS:1</fullName>
    </submittedName>
</protein>